<evidence type="ECO:0000256" key="1">
    <source>
        <dbReference type="ARBA" id="ARBA00007992"/>
    </source>
</evidence>
<keyword evidence="5 8" id="KW-0503">Monooxygenase</keyword>
<evidence type="ECO:0000256" key="5">
    <source>
        <dbReference type="ARBA" id="ARBA00023033"/>
    </source>
</evidence>
<keyword evidence="4" id="KW-0560">Oxidoreductase</keyword>
<keyword evidence="6" id="KW-0472">Membrane</keyword>
<dbReference type="PRINTS" id="PR00420">
    <property type="entry name" value="RNGMNOXGNASE"/>
</dbReference>
<keyword evidence="9" id="KW-1185">Reference proteome</keyword>
<dbReference type="InterPro" id="IPR036188">
    <property type="entry name" value="FAD/NAD-bd_sf"/>
</dbReference>
<keyword evidence="6" id="KW-1133">Transmembrane helix</keyword>
<dbReference type="OrthoDB" id="40579at2759"/>
<evidence type="ECO:0000313" key="8">
    <source>
        <dbReference type="EMBL" id="RAK95704.1"/>
    </source>
</evidence>
<dbReference type="GO" id="GO:0004497">
    <property type="term" value="F:monooxygenase activity"/>
    <property type="evidence" value="ECO:0007669"/>
    <property type="project" value="UniProtKB-KW"/>
</dbReference>
<dbReference type="RefSeq" id="XP_025570032.1">
    <property type="nucleotide sequence ID" value="XM_025724086.1"/>
</dbReference>
<dbReference type="SUPFAM" id="SSF51905">
    <property type="entry name" value="FAD/NAD(P)-binding domain"/>
    <property type="match status" value="1"/>
</dbReference>
<evidence type="ECO:0000256" key="6">
    <source>
        <dbReference type="SAM" id="Phobius"/>
    </source>
</evidence>
<proteinExistence type="inferred from homology"/>
<dbReference type="InterPro" id="IPR002938">
    <property type="entry name" value="FAD-bd"/>
</dbReference>
<keyword evidence="3" id="KW-0274">FAD</keyword>
<keyword evidence="2" id="KW-0285">Flavoprotein</keyword>
<name>A0A395GJZ0_9EURO</name>
<dbReference type="PANTHER" id="PTHR13789">
    <property type="entry name" value="MONOOXYGENASE"/>
    <property type="match status" value="1"/>
</dbReference>
<feature type="transmembrane region" description="Helical" evidence="6">
    <location>
        <begin position="6"/>
        <end position="22"/>
    </location>
</feature>
<gene>
    <name evidence="8" type="ORF">BO80DRAFT_497582</name>
</gene>
<dbReference type="Gene3D" id="3.50.50.60">
    <property type="entry name" value="FAD/NAD(P)-binding domain"/>
    <property type="match status" value="1"/>
</dbReference>
<dbReference type="EMBL" id="KZ824487">
    <property type="protein sequence ID" value="RAK95704.1"/>
    <property type="molecule type" value="Genomic_DNA"/>
</dbReference>
<reference evidence="8 9" key="1">
    <citation type="submission" date="2018-02" db="EMBL/GenBank/DDBJ databases">
        <title>The genomes of Aspergillus section Nigri reveals drivers in fungal speciation.</title>
        <authorList>
            <consortium name="DOE Joint Genome Institute"/>
            <person name="Vesth T.C."/>
            <person name="Nybo J."/>
            <person name="Theobald S."/>
            <person name="Brandl J."/>
            <person name="Frisvad J.C."/>
            <person name="Nielsen K.F."/>
            <person name="Lyhne E.K."/>
            <person name="Kogle M.E."/>
            <person name="Kuo A."/>
            <person name="Riley R."/>
            <person name="Clum A."/>
            <person name="Nolan M."/>
            <person name="Lipzen A."/>
            <person name="Salamov A."/>
            <person name="Henrissat B."/>
            <person name="Wiebenga A."/>
            <person name="De vries R.P."/>
            <person name="Grigoriev I.V."/>
            <person name="Mortensen U.H."/>
            <person name="Andersen M.R."/>
            <person name="Baker S.E."/>
        </authorList>
    </citation>
    <scope>NUCLEOTIDE SEQUENCE [LARGE SCALE GENOMIC DNA]</scope>
    <source>
        <strain evidence="8 9">CBS 121593</strain>
    </source>
</reference>
<dbReference type="Pfam" id="PF01494">
    <property type="entry name" value="FAD_binding_3"/>
    <property type="match status" value="1"/>
</dbReference>
<dbReference type="PANTHER" id="PTHR13789:SF314">
    <property type="entry name" value="FAD-BINDING DOMAIN-CONTAINING PROTEIN"/>
    <property type="match status" value="1"/>
</dbReference>
<dbReference type="GeneID" id="37228951"/>
<protein>
    <submittedName>
        <fullName evidence="8">Monooxygenase</fullName>
    </submittedName>
</protein>
<dbReference type="InterPro" id="IPR050493">
    <property type="entry name" value="FAD-dep_Monooxygenase_BioMet"/>
</dbReference>
<evidence type="ECO:0000256" key="4">
    <source>
        <dbReference type="ARBA" id="ARBA00023002"/>
    </source>
</evidence>
<keyword evidence="6" id="KW-0812">Transmembrane</keyword>
<dbReference type="GO" id="GO:0071949">
    <property type="term" value="F:FAD binding"/>
    <property type="evidence" value="ECO:0007669"/>
    <property type="project" value="InterPro"/>
</dbReference>
<dbReference type="SUPFAM" id="SSF54373">
    <property type="entry name" value="FAD-linked reductases, C-terminal domain"/>
    <property type="match status" value="1"/>
</dbReference>
<evidence type="ECO:0000313" key="9">
    <source>
        <dbReference type="Proteomes" id="UP000249402"/>
    </source>
</evidence>
<accession>A0A395GJZ0</accession>
<organism evidence="8 9">
    <name type="scientific">Aspergillus ibericus CBS 121593</name>
    <dbReference type="NCBI Taxonomy" id="1448316"/>
    <lineage>
        <taxon>Eukaryota</taxon>
        <taxon>Fungi</taxon>
        <taxon>Dikarya</taxon>
        <taxon>Ascomycota</taxon>
        <taxon>Pezizomycotina</taxon>
        <taxon>Eurotiomycetes</taxon>
        <taxon>Eurotiomycetidae</taxon>
        <taxon>Eurotiales</taxon>
        <taxon>Aspergillaceae</taxon>
        <taxon>Aspergillus</taxon>
        <taxon>Aspergillus subgen. Circumdati</taxon>
    </lineage>
</organism>
<dbReference type="STRING" id="1448316.A0A395GJZ0"/>
<comment type="similarity">
    <text evidence="1">Belongs to the paxM FAD-dependent monooxygenase family.</text>
</comment>
<feature type="domain" description="FAD-binding" evidence="7">
    <location>
        <begin position="5"/>
        <end position="333"/>
    </location>
</feature>
<evidence type="ECO:0000256" key="3">
    <source>
        <dbReference type="ARBA" id="ARBA00022827"/>
    </source>
</evidence>
<sequence length="414" mass="45330">MTTYNIIIIGAGIAGLAAAISLRHPTRRILLLEQSPLSTEIGATISLQPNASKLVARWGVSDLLAPLAMTDTAFSVYDLSGSLKTHVSLSSSMGTYGAERMIYHRQDLHAVLRERATSVEYEGLPAEVWVGKRVVGVDCEEGVVEISDGETVRGDLIIGADGIKSVTRGYVLGKEVAARLTGWSAYRMMVEMEDLVQDEAFVKVVDPRVSRTVMVVGDRRRMVMGPARGGKVYSVVALVPDEMGEGGGKGTSWVTKGDRGKMLDTFGDFPDWARAPLRLAQGEIGLWQLRDLDPLETWCKGRVILIGDSAHAMLPTQGQGGSQAIEDAEALGALFRELGGDEEGGGRWKREDVERINQEVFECRYERATTIQAYSRLAGGEDERAKVAMNPAEFMDYNCLYEGAIDWRRRQVVV</sequence>
<dbReference type="Proteomes" id="UP000249402">
    <property type="component" value="Unassembled WGS sequence"/>
</dbReference>
<evidence type="ECO:0000259" key="7">
    <source>
        <dbReference type="Pfam" id="PF01494"/>
    </source>
</evidence>
<dbReference type="AlphaFoldDB" id="A0A395GJZ0"/>
<evidence type="ECO:0000256" key="2">
    <source>
        <dbReference type="ARBA" id="ARBA00022630"/>
    </source>
</evidence>
<dbReference type="VEuPathDB" id="FungiDB:BO80DRAFT_497582"/>